<organism evidence="1 2">
    <name type="scientific">Saguinus oedipus</name>
    <name type="common">Cotton-top tamarin</name>
    <name type="synonym">Oedipomidas oedipus</name>
    <dbReference type="NCBI Taxonomy" id="9490"/>
    <lineage>
        <taxon>Eukaryota</taxon>
        <taxon>Metazoa</taxon>
        <taxon>Chordata</taxon>
        <taxon>Craniata</taxon>
        <taxon>Vertebrata</taxon>
        <taxon>Euteleostomi</taxon>
        <taxon>Mammalia</taxon>
        <taxon>Eutheria</taxon>
        <taxon>Euarchontoglires</taxon>
        <taxon>Primates</taxon>
        <taxon>Haplorrhini</taxon>
        <taxon>Platyrrhini</taxon>
        <taxon>Cebidae</taxon>
        <taxon>Callitrichinae</taxon>
        <taxon>Saguinus</taxon>
    </lineage>
</organism>
<evidence type="ECO:0000313" key="2">
    <source>
        <dbReference type="Proteomes" id="UP001266305"/>
    </source>
</evidence>
<reference evidence="1 2" key="1">
    <citation type="submission" date="2023-05" db="EMBL/GenBank/DDBJ databases">
        <title>B98-5 Cell Line De Novo Hybrid Assembly: An Optical Mapping Approach.</title>
        <authorList>
            <person name="Kananen K."/>
            <person name="Auerbach J.A."/>
            <person name="Kautto E."/>
            <person name="Blachly J.S."/>
        </authorList>
    </citation>
    <scope>NUCLEOTIDE SEQUENCE [LARGE SCALE GENOMIC DNA]</scope>
    <source>
        <strain evidence="1">B95-8</strain>
        <tissue evidence="1">Cell line</tissue>
    </source>
</reference>
<keyword evidence="2" id="KW-1185">Reference proteome</keyword>
<accession>A0ABQ9WJL0</accession>
<proteinExistence type="predicted"/>
<name>A0ABQ9WJL0_SAGOE</name>
<dbReference type="Proteomes" id="UP001266305">
    <property type="component" value="Unassembled WGS sequence"/>
</dbReference>
<protein>
    <submittedName>
        <fullName evidence="1">Uncharacterized protein</fullName>
    </submittedName>
</protein>
<dbReference type="EMBL" id="JASSZA010000001">
    <property type="protein sequence ID" value="KAK2121848.1"/>
    <property type="molecule type" value="Genomic_DNA"/>
</dbReference>
<sequence length="107" mass="12169">MIDGNSIWLLAQRIIEHRLYLHHGFCKLLERQKRTLQMALLALWDSKVAVKTGLKQLTQLILMAANARATSSSHGKSTIMVHEAATLQHEIPQAWHHDKQQVMPATL</sequence>
<evidence type="ECO:0000313" key="1">
    <source>
        <dbReference type="EMBL" id="KAK2121848.1"/>
    </source>
</evidence>
<comment type="caution">
    <text evidence="1">The sequence shown here is derived from an EMBL/GenBank/DDBJ whole genome shotgun (WGS) entry which is preliminary data.</text>
</comment>
<gene>
    <name evidence="1" type="ORF">P7K49_003234</name>
</gene>